<feature type="domain" description="Bet v I/Major latex protein" evidence="1">
    <location>
        <begin position="2"/>
        <end position="150"/>
    </location>
</feature>
<evidence type="ECO:0000313" key="3">
    <source>
        <dbReference type="Proteomes" id="UP000826271"/>
    </source>
</evidence>
<organism evidence="2 3">
    <name type="scientific">Buddleja alternifolia</name>
    <dbReference type="NCBI Taxonomy" id="168488"/>
    <lineage>
        <taxon>Eukaryota</taxon>
        <taxon>Viridiplantae</taxon>
        <taxon>Streptophyta</taxon>
        <taxon>Embryophyta</taxon>
        <taxon>Tracheophyta</taxon>
        <taxon>Spermatophyta</taxon>
        <taxon>Magnoliopsida</taxon>
        <taxon>eudicotyledons</taxon>
        <taxon>Gunneridae</taxon>
        <taxon>Pentapetalae</taxon>
        <taxon>asterids</taxon>
        <taxon>lamiids</taxon>
        <taxon>Lamiales</taxon>
        <taxon>Scrophulariaceae</taxon>
        <taxon>Buddlejeae</taxon>
        <taxon>Buddleja</taxon>
    </lineage>
</organism>
<dbReference type="InterPro" id="IPR051761">
    <property type="entry name" value="MLP-like_ligand-binding"/>
</dbReference>
<reference evidence="2" key="1">
    <citation type="submission" date="2019-10" db="EMBL/GenBank/DDBJ databases">
        <authorList>
            <person name="Zhang R."/>
            <person name="Pan Y."/>
            <person name="Wang J."/>
            <person name="Ma R."/>
            <person name="Yu S."/>
        </authorList>
    </citation>
    <scope>NUCLEOTIDE SEQUENCE</scope>
    <source>
        <strain evidence="2">LA-IB0</strain>
        <tissue evidence="2">Leaf</tissue>
    </source>
</reference>
<keyword evidence="3" id="KW-1185">Reference proteome</keyword>
<dbReference type="InterPro" id="IPR023393">
    <property type="entry name" value="START-like_dom_sf"/>
</dbReference>
<protein>
    <recommendedName>
        <fullName evidence="1">Bet v I/Major latex protein domain-containing protein</fullName>
    </recommendedName>
</protein>
<dbReference type="AlphaFoldDB" id="A0AAV6XRR4"/>
<comment type="caution">
    <text evidence="2">The sequence shown here is derived from an EMBL/GenBank/DDBJ whole genome shotgun (WGS) entry which is preliminary data.</text>
</comment>
<evidence type="ECO:0000259" key="1">
    <source>
        <dbReference type="SMART" id="SM01037"/>
    </source>
</evidence>
<dbReference type="Proteomes" id="UP000826271">
    <property type="component" value="Unassembled WGS sequence"/>
</dbReference>
<dbReference type="SUPFAM" id="SSF55961">
    <property type="entry name" value="Bet v1-like"/>
    <property type="match status" value="1"/>
</dbReference>
<dbReference type="InterPro" id="IPR000916">
    <property type="entry name" value="Bet_v_I/MLP"/>
</dbReference>
<dbReference type="SMART" id="SM01037">
    <property type="entry name" value="Bet_v_1"/>
    <property type="match status" value="1"/>
</dbReference>
<dbReference type="Pfam" id="PF00407">
    <property type="entry name" value="Bet_v_1"/>
    <property type="match status" value="1"/>
</dbReference>
<name>A0AAV6XRR4_9LAMI</name>
<proteinExistence type="predicted"/>
<sequence>MGLKGKLVSTTSIKSDGFVFHNLFKEPHHLSKICPDTIESVDLHSGQWGAVGAVTIWNFTMGGKKSVSIEMIEAIDEQNKSITYKVVEGDLADVYKSLKYIIKVDTNGEDNLVTWTLEYEKKNENVPDPCALMDVCVNVTKDIERHCLLVPN</sequence>
<evidence type="ECO:0000313" key="2">
    <source>
        <dbReference type="EMBL" id="KAG8382757.1"/>
    </source>
</evidence>
<dbReference type="GO" id="GO:0006952">
    <property type="term" value="P:defense response"/>
    <property type="evidence" value="ECO:0007669"/>
    <property type="project" value="InterPro"/>
</dbReference>
<dbReference type="CDD" id="cd07816">
    <property type="entry name" value="Bet_v1-like"/>
    <property type="match status" value="1"/>
</dbReference>
<dbReference type="Gene3D" id="3.30.530.20">
    <property type="match status" value="1"/>
</dbReference>
<gene>
    <name evidence="2" type="ORF">BUALT_Bualt05G0110500</name>
</gene>
<dbReference type="PANTHER" id="PTHR31907">
    <property type="entry name" value="MLP-LIKE PROTEIN 423"/>
    <property type="match status" value="1"/>
</dbReference>
<dbReference type="EMBL" id="WHWC01000005">
    <property type="protein sequence ID" value="KAG8382757.1"/>
    <property type="molecule type" value="Genomic_DNA"/>
</dbReference>
<accession>A0AAV6XRR4</accession>